<evidence type="ECO:0000313" key="3">
    <source>
        <dbReference type="Proteomes" id="UP000324222"/>
    </source>
</evidence>
<reference evidence="2 3" key="1">
    <citation type="submission" date="2019-05" db="EMBL/GenBank/DDBJ databases">
        <title>Another draft genome of Portunus trituberculatus and its Hox gene families provides insights of decapod evolution.</title>
        <authorList>
            <person name="Jeong J.-H."/>
            <person name="Song I."/>
            <person name="Kim S."/>
            <person name="Choi T."/>
            <person name="Kim D."/>
            <person name="Ryu S."/>
            <person name="Kim W."/>
        </authorList>
    </citation>
    <scope>NUCLEOTIDE SEQUENCE [LARGE SCALE GENOMIC DNA]</scope>
    <source>
        <tissue evidence="2">Muscle</tissue>
    </source>
</reference>
<evidence type="ECO:0000313" key="2">
    <source>
        <dbReference type="EMBL" id="MPC85290.1"/>
    </source>
</evidence>
<comment type="caution">
    <text evidence="2">The sequence shown here is derived from an EMBL/GenBank/DDBJ whole genome shotgun (WGS) entry which is preliminary data.</text>
</comment>
<evidence type="ECO:0000256" key="1">
    <source>
        <dbReference type="SAM" id="MobiDB-lite"/>
    </source>
</evidence>
<feature type="compositionally biased region" description="Polar residues" evidence="1">
    <location>
        <begin position="77"/>
        <end position="86"/>
    </location>
</feature>
<dbReference type="AlphaFoldDB" id="A0A5B7IL59"/>
<dbReference type="Proteomes" id="UP000324222">
    <property type="component" value="Unassembled WGS sequence"/>
</dbReference>
<feature type="region of interest" description="Disordered" evidence="1">
    <location>
        <begin position="77"/>
        <end position="96"/>
    </location>
</feature>
<organism evidence="2 3">
    <name type="scientific">Portunus trituberculatus</name>
    <name type="common">Swimming crab</name>
    <name type="synonym">Neptunus trituberculatus</name>
    <dbReference type="NCBI Taxonomy" id="210409"/>
    <lineage>
        <taxon>Eukaryota</taxon>
        <taxon>Metazoa</taxon>
        <taxon>Ecdysozoa</taxon>
        <taxon>Arthropoda</taxon>
        <taxon>Crustacea</taxon>
        <taxon>Multicrustacea</taxon>
        <taxon>Malacostraca</taxon>
        <taxon>Eumalacostraca</taxon>
        <taxon>Eucarida</taxon>
        <taxon>Decapoda</taxon>
        <taxon>Pleocyemata</taxon>
        <taxon>Brachyura</taxon>
        <taxon>Eubrachyura</taxon>
        <taxon>Portunoidea</taxon>
        <taxon>Portunidae</taxon>
        <taxon>Portuninae</taxon>
        <taxon>Portunus</taxon>
    </lineage>
</organism>
<name>A0A5B7IL59_PORTR</name>
<keyword evidence="3" id="KW-1185">Reference proteome</keyword>
<sequence length="96" mass="10125">MNELVVGSDMLHLSVPAAGFVRFQASTRDFDAIATPVYGNFLLGVRSRSSGTIGSVPFSADTTPFALPVTLLKTPVTSPDLTMTSPNPAPSFHDLT</sequence>
<accession>A0A5B7IL59</accession>
<gene>
    <name evidence="2" type="ORF">E2C01_080058</name>
</gene>
<protein>
    <submittedName>
        <fullName evidence="2">Uncharacterized protein</fullName>
    </submittedName>
</protein>
<dbReference type="EMBL" id="VSRR010067933">
    <property type="protein sequence ID" value="MPC85290.1"/>
    <property type="molecule type" value="Genomic_DNA"/>
</dbReference>
<proteinExistence type="predicted"/>